<protein>
    <recommendedName>
        <fullName evidence="12">ABC3 transporter permease protein domain-containing protein</fullName>
    </recommendedName>
</protein>
<dbReference type="AlphaFoldDB" id="Q21P08"/>
<organism evidence="10 11">
    <name type="scientific">Saccharophagus degradans (strain 2-40 / ATCC 43961 / DSM 17024)</name>
    <dbReference type="NCBI Taxonomy" id="203122"/>
    <lineage>
        <taxon>Bacteria</taxon>
        <taxon>Pseudomonadati</taxon>
        <taxon>Pseudomonadota</taxon>
        <taxon>Gammaproteobacteria</taxon>
        <taxon>Cellvibrionales</taxon>
        <taxon>Cellvibrionaceae</taxon>
        <taxon>Saccharophagus</taxon>
    </lineage>
</organism>
<keyword evidence="2" id="KW-1003">Cell membrane</keyword>
<evidence type="ECO:0000313" key="11">
    <source>
        <dbReference type="Proteomes" id="UP000001947"/>
    </source>
</evidence>
<dbReference type="STRING" id="203122.Sde_0307"/>
<dbReference type="GeneID" id="98612009"/>
<dbReference type="NCBIfam" id="TIGR03434">
    <property type="entry name" value="ADOP"/>
    <property type="match status" value="1"/>
</dbReference>
<dbReference type="GO" id="GO:0005886">
    <property type="term" value="C:plasma membrane"/>
    <property type="evidence" value="ECO:0007669"/>
    <property type="project" value="UniProtKB-SubCell"/>
</dbReference>
<dbReference type="PANTHER" id="PTHR30572:SF4">
    <property type="entry name" value="ABC TRANSPORTER PERMEASE YTRF"/>
    <property type="match status" value="1"/>
</dbReference>
<dbReference type="EMBL" id="CP000282">
    <property type="protein sequence ID" value="ABD79571.1"/>
    <property type="molecule type" value="Genomic_DNA"/>
</dbReference>
<feature type="transmembrane region" description="Helical" evidence="7">
    <location>
        <begin position="771"/>
        <end position="793"/>
    </location>
</feature>
<dbReference type="Proteomes" id="UP000001947">
    <property type="component" value="Chromosome"/>
</dbReference>
<reference evidence="10 11" key="1">
    <citation type="journal article" date="2008" name="PLoS Genet.">
        <title>Complete genome sequence of the complex carbohydrate-degrading marine bacterium, Saccharophagus degradans strain 2-40 T.</title>
        <authorList>
            <person name="Weiner R.M."/>
            <person name="Taylor L.E.II."/>
            <person name="Henrissat B."/>
            <person name="Hauser L."/>
            <person name="Land M."/>
            <person name="Coutinho P.M."/>
            <person name="Rancurel C."/>
            <person name="Saunders E.H."/>
            <person name="Longmire A.G."/>
            <person name="Zhang H."/>
            <person name="Bayer E.A."/>
            <person name="Gilbert H.J."/>
            <person name="Larimer F."/>
            <person name="Zhulin I.B."/>
            <person name="Ekborg N.A."/>
            <person name="Lamed R."/>
            <person name="Richardson P.M."/>
            <person name="Borovok I."/>
            <person name="Hutcheson S."/>
        </authorList>
    </citation>
    <scope>NUCLEOTIDE SEQUENCE [LARGE SCALE GENOMIC DNA]</scope>
    <source>
        <strain evidence="11">2-40 / ATCC 43961 / DSM 17024</strain>
    </source>
</reference>
<evidence type="ECO:0000256" key="1">
    <source>
        <dbReference type="ARBA" id="ARBA00004651"/>
    </source>
</evidence>
<dbReference type="Pfam" id="PF02687">
    <property type="entry name" value="FtsX"/>
    <property type="match status" value="2"/>
</dbReference>
<feature type="transmembrane region" description="Helical" evidence="7">
    <location>
        <begin position="319"/>
        <end position="340"/>
    </location>
</feature>
<comment type="similarity">
    <text evidence="6">Belongs to the ABC-4 integral membrane protein family.</text>
</comment>
<dbReference type="HOGENOM" id="CLU_009433_0_0_6"/>
<evidence type="ECO:0000259" key="9">
    <source>
        <dbReference type="Pfam" id="PF12704"/>
    </source>
</evidence>
<feature type="domain" description="MacB-like periplasmic core" evidence="9">
    <location>
        <begin position="21"/>
        <end position="233"/>
    </location>
</feature>
<dbReference type="eggNOG" id="COG0577">
    <property type="taxonomic scope" value="Bacteria"/>
</dbReference>
<dbReference type="InterPro" id="IPR003838">
    <property type="entry name" value="ABC3_permease_C"/>
</dbReference>
<dbReference type="OrthoDB" id="9770036at2"/>
<evidence type="ECO:0000256" key="6">
    <source>
        <dbReference type="ARBA" id="ARBA00038076"/>
    </source>
</evidence>
<evidence type="ECO:0000256" key="7">
    <source>
        <dbReference type="SAM" id="Phobius"/>
    </source>
</evidence>
<evidence type="ECO:0000313" key="10">
    <source>
        <dbReference type="EMBL" id="ABD79571.1"/>
    </source>
</evidence>
<feature type="transmembrane region" description="Helical" evidence="7">
    <location>
        <begin position="267"/>
        <end position="292"/>
    </location>
</feature>
<feature type="transmembrane region" description="Helical" evidence="7">
    <location>
        <begin position="683"/>
        <end position="706"/>
    </location>
</feature>
<feature type="transmembrane region" description="Helical" evidence="7">
    <location>
        <begin position="360"/>
        <end position="387"/>
    </location>
</feature>
<evidence type="ECO:0000256" key="3">
    <source>
        <dbReference type="ARBA" id="ARBA00022692"/>
    </source>
</evidence>
<feature type="domain" description="MacB-like periplasmic core" evidence="9">
    <location>
        <begin position="428"/>
        <end position="652"/>
    </location>
</feature>
<keyword evidence="4 7" id="KW-1133">Transmembrane helix</keyword>
<dbReference type="PANTHER" id="PTHR30572">
    <property type="entry name" value="MEMBRANE COMPONENT OF TRANSPORTER-RELATED"/>
    <property type="match status" value="1"/>
</dbReference>
<name>Q21P08_SACD2</name>
<keyword evidence="3 7" id="KW-0812">Transmembrane</keyword>
<keyword evidence="5 7" id="KW-0472">Membrane</keyword>
<keyword evidence="11" id="KW-1185">Reference proteome</keyword>
<evidence type="ECO:0000256" key="5">
    <source>
        <dbReference type="ARBA" id="ARBA00023136"/>
    </source>
</evidence>
<dbReference type="RefSeq" id="WP_011466795.1">
    <property type="nucleotide sequence ID" value="NC_007912.1"/>
</dbReference>
<dbReference type="InterPro" id="IPR050250">
    <property type="entry name" value="Macrolide_Exporter_MacB"/>
</dbReference>
<evidence type="ECO:0000259" key="8">
    <source>
        <dbReference type="Pfam" id="PF02687"/>
    </source>
</evidence>
<dbReference type="InterPro" id="IPR025857">
    <property type="entry name" value="MacB_PCD"/>
</dbReference>
<proteinExistence type="inferred from homology"/>
<dbReference type="InterPro" id="IPR017800">
    <property type="entry name" value="ADOP"/>
</dbReference>
<feature type="transmembrane region" description="Helical" evidence="7">
    <location>
        <begin position="419"/>
        <end position="443"/>
    </location>
</feature>
<dbReference type="KEGG" id="sde:Sde_0307"/>
<evidence type="ECO:0000256" key="2">
    <source>
        <dbReference type="ARBA" id="ARBA00022475"/>
    </source>
</evidence>
<comment type="subcellular location">
    <subcellularLocation>
        <location evidence="1">Cell membrane</location>
        <topology evidence="1">Multi-pass membrane protein</topology>
    </subcellularLocation>
</comment>
<feature type="transmembrane region" description="Helical" evidence="7">
    <location>
        <begin position="743"/>
        <end position="765"/>
    </location>
</feature>
<sequence>MFMLKDIQFALRMLAKNLGFSALTITVIALGIGLSVFLFSMFNTILFKDLPFKDGDRLIQINKFQNNNYVWGGLNLHDFEEVRSALSHLVTFAAYQDTSVTVVSSDGARRFESVSAEADFFGFTNTTPLIGRTFTQEETQTGNHLVAVINYDLWQNLYGGQPDILNKTIRLGSYNHQIIGVMPKGYAFPENASIWYPLTHKYQQLAREHAPAVYGVGMLNKGVTAEQVNAALVPVMQRIALRHPKTNSGITARVSSFALADMDNGIAVVYVLQIAAALILLLASINVGNLLFSRAVERNKETAIRVALGAPRYRLMSQLLWESAIICCIGGAIGFLLMGWGLDLTSAIVPTFFKDPLPFWWIFSIDAFTIQLFLSALLFTFLFAGVLPAWKSTSTDFNAVLRDGTRGAQSKGTSKLNKCLVVSEIFISLVILIAASTAVVGAYNASHADFGIDITNTTVAKVELDQTRYNTPEDRIEFVQKLQAFLEADSSIAQVAFSTSLPGEWSAIHAVEIEGEEYQRDSLLNYPQVNFVRTTAGSLSKLGIGLKNGRYFNTGDDTLGKNTAIVSQRFAEQYFANSNAIGQRVKLHINSNKETDWLTIVGVVANTLQGAPENKQSEQPTIYRPFGQMPHFSTSVAIRSSADFKTTEAVLRSAIASIDPQLPAYYVQTYDALIKRLGAPLRFISSIFFVFGIAAVALSASGIYGVMANTISQKTQEIGVKRALGALDSRITNELLWRGTKQLLLGGLPGALIGCAMGYALAKVLAVPTTLILIVAALMITIVALVVVVAIYVPTRHALKMEPSDALRYE</sequence>
<feature type="transmembrane region" description="Helical" evidence="7">
    <location>
        <begin position="20"/>
        <end position="42"/>
    </location>
</feature>
<dbReference type="Pfam" id="PF12704">
    <property type="entry name" value="MacB_PCD"/>
    <property type="match status" value="2"/>
</dbReference>
<feature type="domain" description="ABC3 transporter permease C-terminal" evidence="8">
    <location>
        <begin position="274"/>
        <end position="395"/>
    </location>
</feature>
<gene>
    <name evidence="10" type="ordered locus">Sde_0307</name>
</gene>
<feature type="domain" description="ABC3 transporter permease C-terminal" evidence="8">
    <location>
        <begin position="690"/>
        <end position="803"/>
    </location>
</feature>
<evidence type="ECO:0008006" key="12">
    <source>
        <dbReference type="Google" id="ProtNLM"/>
    </source>
</evidence>
<dbReference type="GO" id="GO:0022857">
    <property type="term" value="F:transmembrane transporter activity"/>
    <property type="evidence" value="ECO:0007669"/>
    <property type="project" value="TreeGrafter"/>
</dbReference>
<evidence type="ECO:0000256" key="4">
    <source>
        <dbReference type="ARBA" id="ARBA00022989"/>
    </source>
</evidence>
<accession>Q21P08</accession>